<dbReference type="Proteomes" id="UP000546397">
    <property type="component" value="Unassembled WGS sequence"/>
</dbReference>
<evidence type="ECO:0000313" key="27">
    <source>
        <dbReference type="EMBL" id="EAK8896378.1"/>
    </source>
</evidence>
<reference evidence="54 57" key="6">
    <citation type="submission" date="2018-06" db="EMBL/GenBank/DDBJ databases">
        <authorList>
            <consortium name="GenomeTrakr: Next Generation Sequencing Network for Food Pathogen Tracability"/>
        </authorList>
    </citation>
    <scope>NUCLEOTIDE SEQUENCE [LARGE SCALE GENOMIC DNA]</scope>
    <source>
        <strain evidence="18 89">10B02965A-1</strain>
        <strain evidence="5 62">CFSAN008042</strain>
        <strain evidence="20 83">CFSAN063727</strain>
        <strain evidence="35 72">CFSAN102901</strain>
        <strain evidence="11 64">FDA00006494</strain>
        <strain evidence="3 61">FDA00007096</strain>
        <strain evidence="7 68">FDA00008584</strain>
        <strain evidence="16">FDA00011243</strain>
        <strain evidence="4 52">FDA00013332</strain>
        <strain evidence="10 56">FDA00013853</strain>
        <strain evidence="29 70">FDA00014336</strain>
        <strain evidence="31 65">FDA00014370</strain>
        <strain evidence="30 67">FDA00014392</strain>
        <strain evidence="38">FDA00015054</strain>
        <strain evidence="19 86">FDA1005580-S054-001</strain>
        <strain evidence="77">FDA1090798-S029-001</strain>
        <strain evidence="78">FDA956581-098-004</strain>
        <strain evidence="17 81">FDA960927-006-004</strain>
        <strain evidence="21 90">FLAG-38921</strain>
        <strain evidence="32 71">FLAG-51482A</strain>
        <strain evidence="15 54">FLAG-54356</strain>
        <strain evidence="9 63">FSIS31901579</strain>
        <strain evidence="26 82">LS1344</strain>
        <strain evidence="36 74">OSF101448</strain>
        <strain evidence="8 57">VA-WGS-00405</strain>
    </source>
</reference>
<dbReference type="EMBL" id="AABAWE010000001">
    <property type="protein sequence ID" value="EAG2086052.1"/>
    <property type="molecule type" value="Genomic_DNA"/>
</dbReference>
<evidence type="ECO:0000313" key="94">
    <source>
        <dbReference type="Proteomes" id="UP000844415"/>
    </source>
</evidence>
<dbReference type="Proteomes" id="UP000423131">
    <property type="component" value="Unassembled WGS sequence"/>
</dbReference>
<evidence type="ECO:0000313" key="59">
    <source>
        <dbReference type="Proteomes" id="UP000354255"/>
    </source>
</evidence>
<dbReference type="Proteomes" id="UP000427828">
    <property type="component" value="Unassembled WGS sequence"/>
</dbReference>
<dbReference type="EMBL" id="AANEHK010000004">
    <property type="protein sequence ID" value="EDO0985574.1"/>
    <property type="molecule type" value="Genomic_DNA"/>
</dbReference>
<dbReference type="Proteomes" id="UP000852906">
    <property type="component" value="Unassembled WGS sequence"/>
</dbReference>
<evidence type="ECO:0000313" key="19">
    <source>
        <dbReference type="EMBL" id="EAG4331786.1"/>
    </source>
</evidence>
<dbReference type="Proteomes" id="UP000376505">
    <property type="component" value="Unassembled WGS sequence"/>
</dbReference>
<dbReference type="Proteomes" id="UP000354255">
    <property type="component" value="Unassembled WGS sequence"/>
</dbReference>
<reference evidence="53 55" key="5">
    <citation type="submission" date="2018-06" db="EMBL/GenBank/DDBJ databases">
        <authorList>
            <consortium name="PulseNet: The National Subtyping Network for Foodborne Disease Surveillance"/>
            <person name="Tarr C.L."/>
            <person name="Trees E."/>
            <person name="Katz L.S."/>
            <person name="Carleton-Romer H.A."/>
            <person name="Stroika S."/>
            <person name="Kucerova Z."/>
            <person name="Roache K.F."/>
            <person name="Sabol A.L."/>
            <person name="Besser J."/>
            <person name="Gerner-Smidt P."/>
        </authorList>
    </citation>
    <scope>NUCLEOTIDE SEQUENCE [LARGE SCALE GENOMIC DNA]</scope>
    <source>
        <strain evidence="2 55">2015L-6227</strain>
        <strain evidence="12 53">PNUSAL000134</strain>
        <strain evidence="6 59">PNUSAL000910</strain>
        <strain evidence="14 76">PNUSAL002298</strain>
        <strain evidence="27 58">PNUSAL004402</strain>
        <strain evidence="34 79">PNUSAL005692</strain>
    </source>
</reference>
<evidence type="ECO:0000313" key="87">
    <source>
        <dbReference type="Proteomes" id="UP000544530"/>
    </source>
</evidence>
<dbReference type="EMBL" id="AABBZO010000002">
    <property type="protein sequence ID" value="EAG4461301.1"/>
    <property type="molecule type" value="Genomic_DNA"/>
</dbReference>
<evidence type="ECO:0000256" key="1">
    <source>
        <dbReference type="ARBA" id="ARBA00023159"/>
    </source>
</evidence>
<evidence type="ECO:0000313" key="82">
    <source>
        <dbReference type="Proteomes" id="UP000527632"/>
    </source>
</evidence>
<dbReference type="EMBL" id="AAANYN010000004">
    <property type="protein sequence ID" value="EAD5773384.1"/>
    <property type="molecule type" value="Genomic_DNA"/>
</dbReference>
<dbReference type="Proteomes" id="UP000364988">
    <property type="component" value="Unassembled WGS sequence"/>
</dbReference>
<dbReference type="EMBL" id="AABBYJ010000006">
    <property type="protein sequence ID" value="EAG4331786.1"/>
    <property type="molecule type" value="Genomic_DNA"/>
</dbReference>
<evidence type="ECO:0000313" key="4">
    <source>
        <dbReference type="EMBL" id="EAC6549491.1"/>
    </source>
</evidence>
<evidence type="ECO:0000313" key="22">
    <source>
        <dbReference type="EMBL" id="EAG9387914.1"/>
    </source>
</evidence>
<evidence type="ECO:0000313" key="53">
    <source>
        <dbReference type="Proteomes" id="UP000336166"/>
    </source>
</evidence>
<evidence type="ECO:0000313" key="17">
    <source>
        <dbReference type="EMBL" id="EAG2514136.1"/>
    </source>
</evidence>
<evidence type="ECO:0000313" key="5">
    <source>
        <dbReference type="EMBL" id="EAC7479249.1"/>
    </source>
</evidence>
<dbReference type="Proteomes" id="UP000478704">
    <property type="component" value="Unassembled WGS sequence"/>
</dbReference>
<evidence type="ECO:0000313" key="88">
    <source>
        <dbReference type="Proteomes" id="UP000546397"/>
    </source>
</evidence>
<comment type="caution">
    <text evidence="13">The sequence shown here is derived from an EMBL/GenBank/DDBJ whole genome shotgun (WGS) entry which is preliminary data.</text>
</comment>
<dbReference type="EMBL" id="AANDSR010000001">
    <property type="protein sequence ID" value="EDN9835569.1"/>
    <property type="molecule type" value="Genomic_DNA"/>
</dbReference>
<name>A0A2Z5C307_LISMN</name>
<dbReference type="Proteomes" id="UP000843775">
    <property type="component" value="Unassembled WGS sequence"/>
</dbReference>
<evidence type="ECO:0000313" key="81">
    <source>
        <dbReference type="Proteomes" id="UP000525850"/>
    </source>
</evidence>
<dbReference type="EMBL" id="AAAIKW010000001">
    <property type="protein sequence ID" value="EAC4551317.1"/>
    <property type="molecule type" value="Genomic_DNA"/>
</dbReference>
<reference evidence="50 51" key="2">
    <citation type="journal article" date="2018" name="BMC Genomics">
        <title>Genes significantly associated with lineage II food isolates of Listeria monocytogenes.</title>
        <authorList>
            <person name="Pirone-Davies C."/>
            <person name="Chen Y."/>
            <person name="Pightling A."/>
            <person name="Ryan G."/>
            <person name="Wang Y."/>
            <person name="Yao K."/>
            <person name="Hoffmann M."/>
            <person name="Allard M.W."/>
        </authorList>
    </citation>
    <scope>NUCLEOTIDE SEQUENCE [LARGE SCALE GENOMIC DNA]</scope>
    <source>
        <strain evidence="50 51">PNUSAL000550</strain>
    </source>
</reference>
<dbReference type="EMBL" id="AAAQQZ010000001">
    <property type="protein sequence ID" value="EAE1337331.1"/>
    <property type="molecule type" value="Genomic_DNA"/>
</dbReference>
<evidence type="ECO:0000313" key="89">
    <source>
        <dbReference type="Proteomes" id="UP000549379"/>
    </source>
</evidence>
<dbReference type="Proteomes" id="UP000398321">
    <property type="component" value="Unassembled WGS sequence"/>
</dbReference>
<evidence type="ECO:0000313" key="25">
    <source>
        <dbReference type="EMBL" id="EAH3292823.1"/>
    </source>
</evidence>
<evidence type="ECO:0000313" key="46">
    <source>
        <dbReference type="EMBL" id="KAA9453292.1"/>
    </source>
</evidence>
<dbReference type="EMBL" id="DAAEEB010000005">
    <property type="protein sequence ID" value="HAA8053300.1"/>
    <property type="molecule type" value="Genomic_DNA"/>
</dbReference>
<dbReference type="EMBL" id="AABGUK010000001">
    <property type="protein sequence ID" value="EAH4240993.1"/>
    <property type="molecule type" value="Genomic_DNA"/>
</dbReference>
<evidence type="ECO:0000313" key="76">
    <source>
        <dbReference type="Proteomes" id="UP000478682"/>
    </source>
</evidence>
<evidence type="ECO:0000313" key="10">
    <source>
        <dbReference type="EMBL" id="EAD5785511.1"/>
    </source>
</evidence>
<evidence type="ECO:0000313" key="48">
    <source>
        <dbReference type="EMBL" id="OET47889.1"/>
    </source>
</evidence>
<evidence type="ECO:0000313" key="24">
    <source>
        <dbReference type="EMBL" id="EAH2281027.1"/>
    </source>
</evidence>
<dbReference type="EMBL" id="AAAJWF010000001">
    <property type="protein sequence ID" value="EAC7479249.1"/>
    <property type="molecule type" value="Genomic_DNA"/>
</dbReference>
<proteinExistence type="predicted"/>
<dbReference type="EMBL" id="MJTJ01000023">
    <property type="protein sequence ID" value="OET47889.1"/>
    <property type="molecule type" value="Genomic_DNA"/>
</dbReference>
<evidence type="ECO:0000313" key="33">
    <source>
        <dbReference type="EMBL" id="ECY6545386.1"/>
    </source>
</evidence>
<evidence type="ECO:0000313" key="14">
    <source>
        <dbReference type="EMBL" id="EAG1892176.1"/>
    </source>
</evidence>
<dbReference type="SUPFAM" id="SSF46785">
    <property type="entry name" value="Winged helix' DNA-binding domain"/>
    <property type="match status" value="1"/>
</dbReference>
<evidence type="ECO:0000313" key="43">
    <source>
        <dbReference type="EMBL" id="HAC0274167.1"/>
    </source>
</evidence>
<evidence type="ECO:0000313" key="15">
    <source>
        <dbReference type="EMBL" id="EAG2086052.1"/>
    </source>
</evidence>
<dbReference type="Gene3D" id="2.60.120.10">
    <property type="entry name" value="Jelly Rolls"/>
    <property type="match status" value="1"/>
</dbReference>
<dbReference type="EMBL" id="AALEDS010000018">
    <property type="protein sequence ID" value="ECY6545386.1"/>
    <property type="molecule type" value="Genomic_DNA"/>
</dbReference>
<evidence type="ECO:0000313" key="57">
    <source>
        <dbReference type="Proteomes" id="UP000345329"/>
    </source>
</evidence>
<dbReference type="EMBL" id="AAAMZD010000001">
    <property type="protein sequence ID" value="EAD3791728.1"/>
    <property type="molecule type" value="Genomic_DNA"/>
</dbReference>
<evidence type="ECO:0000313" key="84">
    <source>
        <dbReference type="Proteomes" id="UP000530452"/>
    </source>
</evidence>
<dbReference type="Proteomes" id="UP000403352">
    <property type="component" value="Unassembled WGS sequence"/>
</dbReference>
<reference evidence="13 66" key="7">
    <citation type="submission" date="2019-03" db="EMBL/GenBank/DDBJ databases">
        <authorList>
            <person name="Ashton P.M."/>
            <person name="Dallman T."/>
            <person name="Nair S."/>
            <person name="De Pinna E."/>
            <person name="Peters T."/>
            <person name="Grant K."/>
        </authorList>
    </citation>
    <scope>NUCLEOTIDE SEQUENCE [LARGE SCALE GENOMIC DNA]</scope>
    <source>
        <strain evidence="24 85">282333</strain>
        <strain evidence="25 84">282352</strain>
        <strain evidence="23 88">289003</strain>
        <strain evidence="37 75">788324</strain>
        <strain evidence="13">RL15000286</strain>
    </source>
</reference>
<evidence type="ECO:0000313" key="65">
    <source>
        <dbReference type="Proteomes" id="UP000389283"/>
    </source>
</evidence>
<dbReference type="Proteomes" id="UP000566721">
    <property type="component" value="Unassembled WGS sequence"/>
</dbReference>
<evidence type="ECO:0000313" key="61">
    <source>
        <dbReference type="Proteomes" id="UP000365297"/>
    </source>
</evidence>
<dbReference type="Proteomes" id="UP000478682">
    <property type="component" value="Unassembled WGS sequence"/>
</dbReference>
<evidence type="ECO:0000313" key="12">
    <source>
        <dbReference type="EMBL" id="EAE2355541.1"/>
    </source>
</evidence>
<dbReference type="EMBL" id="DAAJCS010000002">
    <property type="protein sequence ID" value="HAC0011888.1"/>
    <property type="molecule type" value="Genomic_DNA"/>
</dbReference>
<dbReference type="EMBL" id="AACJYH010000001">
    <property type="protein sequence ID" value="EAK8896378.1"/>
    <property type="molecule type" value="Genomic_DNA"/>
</dbReference>
<dbReference type="EMBL" id="AAALRN010000001">
    <property type="protein sequence ID" value="EAD1184030.1"/>
    <property type="molecule type" value="Genomic_DNA"/>
</dbReference>
<dbReference type="Proteomes" id="UP000522199">
    <property type="component" value="Unassembled WGS sequence"/>
</dbReference>
<evidence type="ECO:0000313" key="93">
    <source>
        <dbReference type="Proteomes" id="UP000843775"/>
    </source>
</evidence>
<evidence type="ECO:0000313" key="73">
    <source>
        <dbReference type="Proteomes" id="UP000460224"/>
    </source>
</evidence>
<evidence type="ECO:0000313" key="38">
    <source>
        <dbReference type="EMBL" id="EDP8513538.1"/>
    </source>
</evidence>
<dbReference type="EMBL" id="AABEKY010000005">
    <property type="protein sequence ID" value="EAG9387914.1"/>
    <property type="molecule type" value="Genomic_DNA"/>
</dbReference>
<evidence type="ECO:0000313" key="75">
    <source>
        <dbReference type="Proteomes" id="UP000467536"/>
    </source>
</evidence>
<dbReference type="Proteomes" id="UP000339309">
    <property type="component" value="Unassembled WGS sequence"/>
</dbReference>
<evidence type="ECO:0000313" key="42">
    <source>
        <dbReference type="EMBL" id="HAC0011888.1"/>
    </source>
</evidence>
<dbReference type="Proteomes" id="UP000467536">
    <property type="component" value="Unassembled WGS sequence"/>
</dbReference>
<evidence type="ECO:0000313" key="52">
    <source>
        <dbReference type="Proteomes" id="UP000331186"/>
    </source>
</evidence>
<dbReference type="EMBL" id="AANCRK010000001">
    <property type="protein sequence ID" value="EDN7713730.1"/>
    <property type="molecule type" value="Genomic_DNA"/>
</dbReference>
<reference evidence="69 80" key="8">
    <citation type="submission" date="2019-04" db="EMBL/GenBank/DDBJ databases">
        <authorList>
            <consortium name="GenomeTrakr network: Whole genome sequencing for foodborne pathogen traceback"/>
        </authorList>
    </citation>
    <scope>NUCLEOTIDE SEQUENCE [LARGE SCALE GENOMIC DNA]</scope>
    <source>
        <strain evidence="22 80">CFSAN072474</strain>
        <strain evidence="33 60">FLAG-55987</strain>
        <strain evidence="28 69">PHLUSALM00088</strain>
    </source>
</reference>
<evidence type="ECO:0000313" key="58">
    <source>
        <dbReference type="Proteomes" id="UP000350032"/>
    </source>
</evidence>
<dbReference type="Proteomes" id="UP000350032">
    <property type="component" value="Unassembled WGS sequence"/>
</dbReference>
<evidence type="ECO:0000313" key="26">
    <source>
        <dbReference type="EMBL" id="EAH4240993.1"/>
    </source>
</evidence>
<evidence type="ECO:0000313" key="2">
    <source>
        <dbReference type="EMBL" id="EAC4551317.1"/>
    </source>
</evidence>
<reference evidence="48 95" key="1">
    <citation type="submission" date="2016-09" db="EMBL/GenBank/DDBJ databases">
        <title>100K Listeria isolates.</title>
        <authorList>
            <person name="Chen P."/>
            <person name="Weimer B.C."/>
            <person name="Kong N."/>
            <person name="Huang B."/>
        </authorList>
    </citation>
    <scope>NUCLEOTIDE SEQUENCE [LARGE SCALE GENOMIC DNA]</scope>
    <source>
        <strain evidence="48 95">BCW_2383</strain>
    </source>
</reference>
<dbReference type="EMBL" id="DAAJFY010000001">
    <property type="protein sequence ID" value="HAC0274167.1"/>
    <property type="molecule type" value="Genomic_DNA"/>
</dbReference>
<dbReference type="EMBL" id="DABJAN010000001">
    <property type="protein sequence ID" value="HAJ9592165.1"/>
    <property type="molecule type" value="Genomic_DNA"/>
</dbReference>
<dbReference type="EMBL" id="JACAVN010000001">
    <property type="protein sequence ID" value="NYA00597.1"/>
    <property type="molecule type" value="Genomic_DNA"/>
</dbReference>
<dbReference type="Proteomes" id="UP000379076">
    <property type="component" value="Unassembled WGS sequence"/>
</dbReference>
<dbReference type="EMBL" id="AABBHO010000060">
    <property type="protein sequence ID" value="EAG2998446.1"/>
    <property type="molecule type" value="Genomic_DNA"/>
</dbReference>
<evidence type="ECO:0000313" key="86">
    <source>
        <dbReference type="Proteomes" id="UP000540117"/>
    </source>
</evidence>
<dbReference type="Proteomes" id="UP000344343">
    <property type="component" value="Unassembled WGS sequence"/>
</dbReference>
<keyword evidence="48" id="KW-0238">DNA-binding</keyword>
<evidence type="ECO:0000313" key="83">
    <source>
        <dbReference type="Proteomes" id="UP000528151"/>
    </source>
</evidence>
<evidence type="ECO:0000313" key="72">
    <source>
        <dbReference type="Proteomes" id="UP000455569"/>
    </source>
</evidence>
<dbReference type="EMBL" id="AALAQH010000001">
    <property type="protein sequence ID" value="ECX6923650.1"/>
    <property type="molecule type" value="Genomic_DNA"/>
</dbReference>
<evidence type="ECO:0000313" key="55">
    <source>
        <dbReference type="Proteomes" id="UP000339309"/>
    </source>
</evidence>
<dbReference type="EMBL" id="AAHZFY010000029">
    <property type="protein sequence ID" value="ECB9514397.1"/>
    <property type="molecule type" value="Genomic_DNA"/>
</dbReference>
<evidence type="ECO:0000313" key="36">
    <source>
        <dbReference type="EMBL" id="EDN9835569.1"/>
    </source>
</evidence>
<evidence type="ECO:0000313" key="78">
    <source>
        <dbReference type="Proteomes" id="UP000481141"/>
    </source>
</evidence>
<reference evidence="91 92" key="3">
    <citation type="journal article" date="2018" name="Genome Biol.">
        <title>SKESA: strategic k-mer extension for scrupulous assemblies.</title>
        <authorList>
            <person name="Souvorov A."/>
            <person name="Agarwala R."/>
            <person name="Lipman D.J."/>
        </authorList>
    </citation>
    <scope>NUCLEOTIDE SEQUENCE [LARGE SCALE GENOMIC DNA]</scope>
    <source>
        <strain evidence="39">09CEB371LM</strain>
        <strain evidence="45">2017-325981-023-01</strain>
        <strain evidence="41 94">CFIAFB20100120</strain>
        <strain evidence="40 91">CFIAFB20130012</strain>
        <strain evidence="43">CFIAFB20170037</strain>
        <strain evidence="42 92">CFIAFB20170045</strain>
        <strain evidence="44 93">DMG1500109</strain>
    </source>
</reference>
<dbReference type="Proteomes" id="UP000840039">
    <property type="component" value="Unassembled WGS sequence"/>
</dbReference>
<dbReference type="EMBL" id="AABCVX010000001">
    <property type="protein sequence ID" value="EAG6167956.1"/>
    <property type="molecule type" value="Genomic_DNA"/>
</dbReference>
<dbReference type="Proteomes" id="UP000843503">
    <property type="component" value="Unassembled WGS sequence"/>
</dbReference>
<evidence type="ECO:0000313" key="54">
    <source>
        <dbReference type="Proteomes" id="UP000337746"/>
    </source>
</evidence>
<evidence type="ECO:0000313" key="18">
    <source>
        <dbReference type="EMBL" id="EAG2998446.1"/>
    </source>
</evidence>
<dbReference type="EMBL" id="AALGDA010000059">
    <property type="protein sequence ID" value="ECY9783934.1"/>
    <property type="molecule type" value="Genomic_DNA"/>
</dbReference>
<dbReference type="EMBL" id="AAAIXK010000001">
    <property type="protein sequence ID" value="EAC5549372.1"/>
    <property type="molecule type" value="Genomic_DNA"/>
</dbReference>
<evidence type="ECO:0000313" key="60">
    <source>
        <dbReference type="Proteomes" id="UP000364988"/>
    </source>
</evidence>
<evidence type="ECO:0000313" key="34">
    <source>
        <dbReference type="EMBL" id="ECY9783934.1"/>
    </source>
</evidence>
<evidence type="ECO:0000313" key="95">
    <source>
        <dbReference type="Proteomes" id="UP000852906"/>
    </source>
</evidence>
<dbReference type="Proteomes" id="UP000530452">
    <property type="component" value="Unassembled WGS sequence"/>
</dbReference>
<evidence type="ECO:0000313" key="45">
    <source>
        <dbReference type="EMBL" id="HAJ9592165.1"/>
    </source>
</evidence>
<dbReference type="Proteomes" id="UP000528151">
    <property type="component" value="Unassembled WGS sequence"/>
</dbReference>
<evidence type="ECO:0000313" key="64">
    <source>
        <dbReference type="Proteomes" id="UP000379076"/>
    </source>
</evidence>
<dbReference type="InterPro" id="IPR014710">
    <property type="entry name" value="RmlC-like_jellyroll"/>
</dbReference>
<accession>A0A2Z5C307</accession>
<evidence type="ECO:0000313" key="23">
    <source>
        <dbReference type="EMBL" id="EAG9520497.1"/>
    </source>
</evidence>
<evidence type="ECO:0000313" key="8">
    <source>
        <dbReference type="EMBL" id="EAD3791728.1"/>
    </source>
</evidence>
<dbReference type="EMBL" id="AAAJKI010000052">
    <property type="protein sequence ID" value="EAC6549491.1"/>
    <property type="molecule type" value="Genomic_DNA"/>
</dbReference>
<dbReference type="Proteomes" id="UP000331186">
    <property type="component" value="Unassembled WGS sequence"/>
</dbReference>
<dbReference type="Proteomes" id="UP000455569">
    <property type="component" value="Unassembled WGS sequence"/>
</dbReference>
<dbReference type="Proteomes" id="UP000840197">
    <property type="component" value="Unassembled WGS sequence"/>
</dbReference>
<evidence type="ECO:0000313" key="68">
    <source>
        <dbReference type="Proteomes" id="UP000403352"/>
    </source>
</evidence>
<evidence type="ECO:0000313" key="67">
    <source>
        <dbReference type="Proteomes" id="UP000398321"/>
    </source>
</evidence>
<dbReference type="EMBL" id="AABATR010000001">
    <property type="protein sequence ID" value="EAG1892176.1"/>
    <property type="molecule type" value="Genomic_DNA"/>
</dbReference>
<dbReference type="EMBL" id="AABEMN010000018">
    <property type="protein sequence ID" value="EAG9520497.1"/>
    <property type="molecule type" value="Genomic_DNA"/>
</dbReference>
<evidence type="ECO:0000313" key="39">
    <source>
        <dbReference type="EMBL" id="HAA8053300.1"/>
    </source>
</evidence>
<dbReference type="Proteomes" id="UP000844415">
    <property type="component" value="Unassembled WGS sequence"/>
</dbReference>
<dbReference type="EMBL" id="QDAY01000001">
    <property type="protein sequence ID" value="KAA9453292.1"/>
    <property type="molecule type" value="Genomic_DNA"/>
</dbReference>
<dbReference type="Proteomes" id="UP000272537">
    <property type="component" value="Unassembled WGS sequence"/>
</dbReference>
<evidence type="ECO:0000313" key="9">
    <source>
        <dbReference type="EMBL" id="EAD5773384.1"/>
    </source>
</evidence>
<dbReference type="Proteomes" id="UP000481141">
    <property type="component" value="Unassembled WGS sequence"/>
</dbReference>
<evidence type="ECO:0000313" key="41">
    <source>
        <dbReference type="EMBL" id="HAB8555697.1"/>
    </source>
</evidence>
<dbReference type="EMBL" id="MJTJ01000019">
    <property type="protein sequence ID" value="OET48692.1"/>
    <property type="molecule type" value="Genomic_DNA"/>
</dbReference>
<dbReference type="Proteomes" id="UP000337746">
    <property type="component" value="Unassembled WGS sequence"/>
</dbReference>
<evidence type="ECO:0000313" key="3">
    <source>
        <dbReference type="EMBL" id="EAC5549372.1"/>
    </source>
</evidence>
<dbReference type="SUPFAM" id="SSF51206">
    <property type="entry name" value="cAMP-binding domain-like"/>
    <property type="match status" value="1"/>
</dbReference>
<evidence type="ECO:0000313" key="63">
    <source>
        <dbReference type="Proteomes" id="UP000376505"/>
    </source>
</evidence>
<dbReference type="Proteomes" id="UP000527632">
    <property type="component" value="Unassembled WGS sequence"/>
</dbReference>
<evidence type="ECO:0000313" key="70">
    <source>
        <dbReference type="Proteomes" id="UP000423131"/>
    </source>
</evidence>
<dbReference type="GO" id="GO:0003677">
    <property type="term" value="F:DNA binding"/>
    <property type="evidence" value="ECO:0007669"/>
    <property type="project" value="UniProtKB-KW"/>
</dbReference>
<dbReference type="Proteomes" id="UP000533021">
    <property type="component" value="Unassembled WGS sequence"/>
</dbReference>
<evidence type="ECO:0000313" key="16">
    <source>
        <dbReference type="EMBL" id="EAG2244401.1"/>
    </source>
</evidence>
<dbReference type="Proteomes" id="UP000345329">
    <property type="component" value="Unassembled WGS sequence"/>
</dbReference>
<evidence type="ECO:0000313" key="31">
    <source>
        <dbReference type="EMBL" id="ECC1555783.1"/>
    </source>
</evidence>
<evidence type="ECO:0000313" key="6">
    <source>
        <dbReference type="EMBL" id="EAC9040326.1"/>
    </source>
</evidence>
<dbReference type="EMBL" id="AABFVG010000002">
    <property type="protein sequence ID" value="EAH2281027.1"/>
    <property type="molecule type" value="Genomic_DNA"/>
</dbReference>
<evidence type="ECO:0000313" key="37">
    <source>
        <dbReference type="EMBL" id="EDO0985574.1"/>
    </source>
</evidence>
<protein>
    <submittedName>
        <fullName evidence="13">Crp/Fnr family transcriptional regulator</fullName>
    </submittedName>
    <submittedName>
        <fullName evidence="48">DNA-binding protein</fullName>
    </submittedName>
</protein>
<evidence type="ECO:0000313" key="91">
    <source>
        <dbReference type="Proteomes" id="UP000840197"/>
    </source>
</evidence>
<evidence type="ECO:0000313" key="74">
    <source>
        <dbReference type="Proteomes" id="UP000467347"/>
    </source>
</evidence>
<dbReference type="Proteomes" id="UP000842809">
    <property type="component" value="Unassembled WGS sequence"/>
</dbReference>
<evidence type="ECO:0000313" key="47">
    <source>
        <dbReference type="EMBL" id="NYA00597.1"/>
    </source>
</evidence>
<dbReference type="EMBL" id="AABGHY010000001">
    <property type="protein sequence ID" value="EAH3292823.1"/>
    <property type="molecule type" value="Genomic_DNA"/>
</dbReference>
<dbReference type="EMBL" id="AABAYG010000001">
    <property type="protein sequence ID" value="EAG2244401.1"/>
    <property type="molecule type" value="Genomic_DNA"/>
</dbReference>
<dbReference type="EMBL" id="AAANYR010000001">
    <property type="protein sequence ID" value="EAD5785511.1"/>
    <property type="molecule type" value="Genomic_DNA"/>
</dbReference>
<dbReference type="Proteomes" id="UP000841146">
    <property type="component" value="Unassembled WGS sequence"/>
</dbReference>
<dbReference type="EMBL" id="AABBAW010000001">
    <property type="protein sequence ID" value="EAG2514136.1"/>
    <property type="molecule type" value="Genomic_DNA"/>
</dbReference>
<dbReference type="InterPro" id="IPR018490">
    <property type="entry name" value="cNMP-bd_dom_sf"/>
</dbReference>
<gene>
    <name evidence="2" type="ORF">ABZ57_02330</name>
    <name evidence="49" type="ORF">AJL21_10505</name>
    <name evidence="48" type="ORF">AJL21_15520</name>
    <name evidence="11" type="ORF">ART25_00140</name>
    <name evidence="3" type="ORF">ARY78_02875</name>
    <name evidence="17" type="ORF">B1N52_03105</name>
    <name evidence="16" type="ORF">B1S26_03170</name>
    <name evidence="18" type="ORF">B5K54_14210</name>
    <name evidence="14" type="ORF">BB997_00980</name>
    <name evidence="32" type="ORF">BCZ19_03135</name>
    <name evidence="15" type="ORF">BCZ21_02175</name>
    <name evidence="20" type="ORF">CA369_03285</name>
    <name evidence="19" type="ORF">CAV64_11115</name>
    <name evidence="22" type="ORF">CW845_10500</name>
    <name evidence="24" type="ORF">D4920_02985</name>
    <name evidence="23" type="ORF">D4B11_12010</name>
    <name evidence="25" type="ORF">D5N24_00295</name>
    <name evidence="27" type="ORF">D7104_01565</name>
    <name evidence="46" type="ORF">DCK61_02225</name>
    <name evidence="21" type="ORF">DCT16_00980</name>
    <name evidence="5" type="ORF">DQ70_00955</name>
    <name evidence="4" type="ORF">DU018_14115</name>
    <name evidence="50" type="ORF">DYZ80_00568</name>
    <name evidence="13" type="ORF">E1W56_01260</name>
    <name evidence="26" type="ORF">E5F58_03140</name>
    <name evidence="10" type="ORF">EX365_02915</name>
    <name evidence="9" type="ORF">EXZ73_03665</name>
    <name evidence="33" type="ORF">F6436_13670</name>
    <name evidence="34" type="ORF">F6515_13160</name>
    <name evidence="28" type="ORF">FA835_15020</name>
    <name evidence="30" type="ORF">FLQ97_11715</name>
    <name evidence="29" type="ORF">FLR03_01555</name>
    <name evidence="31" type="ORF">FNX40_03055</name>
    <name evidence="37" type="ORF">FV747_06115</name>
    <name evidence="38" type="ORF">G3O21_000938</name>
    <name evidence="39" type="ORF">GHH22_09040</name>
    <name evidence="44" type="ORF">GI949_11130</name>
    <name evidence="36" type="ORF">GJW51_02680</name>
    <name evidence="35" type="ORF">GQG13_01180</name>
    <name evidence="40" type="ORF">GYR60_13640</name>
    <name evidence="41" type="ORF">GYS09_00155</name>
    <name evidence="42" type="ORF">GYX23_02630</name>
    <name evidence="43" type="ORF">GYY14_02160</name>
    <name evidence="45" type="ORF">HQN34_000331</name>
    <name evidence="47" type="ORF">HZJ64_02035</name>
    <name evidence="6" type="ORF">KV70_08910</name>
    <name evidence="7" type="ORF">QD52_02910</name>
    <name evidence="8" type="ORF">UI29_02935</name>
    <name evidence="12" type="ORF">Y261_14475</name>
</gene>
<dbReference type="EMBL" id="DAAJZA010000007">
    <property type="protein sequence ID" value="HAC1755518.1"/>
    <property type="molecule type" value="Genomic_DNA"/>
</dbReference>
<evidence type="ECO:0000313" key="71">
    <source>
        <dbReference type="Proteomes" id="UP000427828"/>
    </source>
</evidence>
<dbReference type="InterPro" id="IPR036390">
    <property type="entry name" value="WH_DNA-bd_sf"/>
</dbReference>
<dbReference type="EMBL" id="DAAIHR010000016">
    <property type="protein sequence ID" value="HAB8399568.1"/>
    <property type="molecule type" value="Genomic_DNA"/>
</dbReference>
<dbReference type="EMBL" id="DAAIJL010000001">
    <property type="protein sequence ID" value="HAB8555697.1"/>
    <property type="molecule type" value="Genomic_DNA"/>
</dbReference>
<dbReference type="EMBL" id="AAASLB010000001">
    <property type="protein sequence ID" value="EAE4940676.1"/>
    <property type="molecule type" value="Genomic_DNA"/>
</dbReference>
<evidence type="ECO:0000313" key="69">
    <source>
        <dbReference type="Proteomes" id="UP000410967"/>
    </source>
</evidence>
<dbReference type="EMBL" id="AAAREG010000019">
    <property type="protein sequence ID" value="EAE2355541.1"/>
    <property type="molecule type" value="Genomic_DNA"/>
</dbReference>
<evidence type="ECO:0000313" key="62">
    <source>
        <dbReference type="Proteomes" id="UP000368512"/>
    </source>
</evidence>
<evidence type="ECO:0000313" key="13">
    <source>
        <dbReference type="EMBL" id="EAE4940676.1"/>
    </source>
</evidence>
<dbReference type="Proteomes" id="UP000336166">
    <property type="component" value="Unassembled WGS sequence"/>
</dbReference>
<dbReference type="Proteomes" id="UP000410967">
    <property type="component" value="Unassembled WGS sequence"/>
</dbReference>
<dbReference type="Proteomes" id="UP000368512">
    <property type="component" value="Unassembled WGS sequence"/>
</dbReference>
<dbReference type="Proteomes" id="UP000460224">
    <property type="component" value="Unassembled WGS sequence"/>
</dbReference>
<dbReference type="EMBL" id="AAHZFN010000002">
    <property type="protein sequence ID" value="ECB9472361.1"/>
    <property type="molecule type" value="Genomic_DNA"/>
</dbReference>
<evidence type="ECO:0000313" key="30">
    <source>
        <dbReference type="EMBL" id="ECB9514397.1"/>
    </source>
</evidence>
<evidence type="ECO:0000313" key="56">
    <source>
        <dbReference type="Proteomes" id="UP000344343"/>
    </source>
</evidence>
<dbReference type="EMBL" id="AACKDQ010000050">
    <property type="protein sequence ID" value="EAK9318405.1"/>
    <property type="molecule type" value="Genomic_DNA"/>
</dbReference>
<evidence type="ECO:0000313" key="21">
    <source>
        <dbReference type="EMBL" id="EAG6167956.1"/>
    </source>
</evidence>
<dbReference type="Proteomes" id="UP000489121">
    <property type="component" value="Unassembled WGS sequence"/>
</dbReference>
<evidence type="ECO:0000313" key="28">
    <source>
        <dbReference type="EMBL" id="EAK9318405.1"/>
    </source>
</evidence>
<evidence type="ECO:0000313" key="11">
    <source>
        <dbReference type="EMBL" id="EAE1337331.1"/>
    </source>
</evidence>
<reference evidence="47 87" key="10">
    <citation type="submission" date="2020-06" db="EMBL/GenBank/DDBJ databases">
        <title>Two Listeria outbreaks in Switzerland in 2018 and 2020.</title>
        <authorList>
            <person name="Stevens M.J.A."/>
            <person name="Bloemberg G."/>
            <person name="Nusch-Inderbinnen M."/>
            <person name="Stephan R."/>
        </authorList>
    </citation>
    <scope>NUCLEOTIDE SEQUENCE [LARGE SCALE GENOMIC DNA]</scope>
    <source>
        <strain evidence="47 87">N18-0707</strain>
    </source>
</reference>
<sequence>MDDWSTLIGELEHNTPEKVWIVREELNISEVFEIQKLEAHFILVLEGVLRMENEHQQILHYFRENNVIYQSPYELRVQNKLRLVAETPAHIVLLHREFFLNYATNQPAYSEKLVRAIMDNAASFMFELMKNDLKSEDRLAYSLQQLCQSLELEVKNEFYLLPHYINKNKLALYSDISRKSLYKYLQNLERKGQIKMNGNQILVRISRFTNSENVDWL</sequence>
<evidence type="ECO:0000313" key="35">
    <source>
        <dbReference type="EMBL" id="EDN7713730.1"/>
    </source>
</evidence>
<evidence type="ECO:0000313" key="90">
    <source>
        <dbReference type="Proteomes" id="UP000566721"/>
    </source>
</evidence>
<evidence type="ECO:0000313" key="7">
    <source>
        <dbReference type="EMBL" id="EAD1184030.1"/>
    </source>
</evidence>
<dbReference type="KEGG" id="lmv:Y193_12440"/>
<dbReference type="EMBL" id="AAAKQF010000005">
    <property type="protein sequence ID" value="EAC9040326.1"/>
    <property type="molecule type" value="Genomic_DNA"/>
</dbReference>
<dbReference type="Proteomes" id="UP000540117">
    <property type="component" value="Unassembled WGS sequence"/>
</dbReference>
<dbReference type="Proteomes" id="UP000365297">
    <property type="component" value="Unassembled WGS sequence"/>
</dbReference>
<evidence type="ECO:0000313" key="85">
    <source>
        <dbReference type="Proteomes" id="UP000533021"/>
    </source>
</evidence>
<evidence type="ECO:0000313" key="80">
    <source>
        <dbReference type="Proteomes" id="UP000522199"/>
    </source>
</evidence>
<dbReference type="KEGG" id="lmok:CQ02_03555"/>
<evidence type="ECO:0000313" key="49">
    <source>
        <dbReference type="EMBL" id="OET48692.1"/>
    </source>
</evidence>
<dbReference type="EMBL" id="AAIAJJ010000002">
    <property type="protein sequence ID" value="ECC1555783.1"/>
    <property type="molecule type" value="Genomic_DNA"/>
</dbReference>
<dbReference type="Proteomes" id="UP000389283">
    <property type="component" value="Unassembled WGS sequence"/>
</dbReference>
<keyword evidence="1" id="KW-0010">Activator</keyword>
<evidence type="ECO:0000313" key="66">
    <source>
        <dbReference type="Proteomes" id="UP000393182"/>
    </source>
</evidence>
<evidence type="ECO:0000313" key="79">
    <source>
        <dbReference type="Proteomes" id="UP000489121"/>
    </source>
</evidence>
<dbReference type="Proteomes" id="UP000467347">
    <property type="component" value="Unassembled WGS sequence"/>
</dbReference>
<evidence type="ECO:0000313" key="92">
    <source>
        <dbReference type="Proteomes" id="UP000841146"/>
    </source>
</evidence>
<dbReference type="EMBL" id="AANPAU010000002">
    <property type="protein sequence ID" value="EDP8513538.1"/>
    <property type="molecule type" value="Genomic_DNA"/>
</dbReference>
<organism evidence="13 66">
    <name type="scientific">Listeria monocytogenes</name>
    <dbReference type="NCBI Taxonomy" id="1639"/>
    <lineage>
        <taxon>Bacteria</taxon>
        <taxon>Bacillati</taxon>
        <taxon>Bacillota</taxon>
        <taxon>Bacilli</taxon>
        <taxon>Bacillales</taxon>
        <taxon>Listeriaceae</taxon>
        <taxon>Listeria</taxon>
    </lineage>
</organism>
<dbReference type="Proteomes" id="UP000544530">
    <property type="component" value="Unassembled WGS sequence"/>
</dbReference>
<evidence type="ECO:0000313" key="77">
    <source>
        <dbReference type="Proteomes" id="UP000478704"/>
    </source>
</evidence>
<dbReference type="Proteomes" id="UP000525850">
    <property type="component" value="Unassembled WGS sequence"/>
</dbReference>
<evidence type="ECO:0000313" key="50">
    <source>
        <dbReference type="EMBL" id="RKA11036.1"/>
    </source>
</evidence>
<evidence type="ECO:0000313" key="29">
    <source>
        <dbReference type="EMBL" id="ECB9472361.1"/>
    </source>
</evidence>
<dbReference type="Proteomes" id="UP000393182">
    <property type="component" value="Unassembled WGS sequence"/>
</dbReference>
<evidence type="ECO:0000313" key="32">
    <source>
        <dbReference type="EMBL" id="ECX6923650.1"/>
    </source>
</evidence>
<evidence type="ECO:0000313" key="51">
    <source>
        <dbReference type="Proteomes" id="UP000272537"/>
    </source>
</evidence>
<reference evidence="40" key="9">
    <citation type="submission" date="2020-01" db="EMBL/GenBank/DDBJ databases">
        <authorList>
            <consortium name="NCBI Pathogen Detection Project"/>
        </authorList>
    </citation>
    <scope>NUCLEOTIDE SEQUENCE</scope>
    <source>
        <strain evidence="39">09CEB371LM</strain>
        <strain evidence="45">2017-325981-023-01</strain>
        <strain evidence="41">CFIAFB20100120</strain>
        <strain evidence="40">CFIAFB20130012</strain>
        <strain evidence="43">CFIAFB20170037</strain>
        <strain evidence="42">CFIAFB20170045</strain>
        <strain evidence="44">DMG1500109</strain>
    </source>
</reference>
<dbReference type="EMBL" id="QXLS01000001">
    <property type="protein sequence ID" value="RKA11036.1"/>
    <property type="molecule type" value="Genomic_DNA"/>
</dbReference>
<evidence type="ECO:0000313" key="44">
    <source>
        <dbReference type="EMBL" id="HAC1755518.1"/>
    </source>
</evidence>
<dbReference type="Proteomes" id="UP000549379">
    <property type="component" value="Unassembled WGS sequence"/>
</dbReference>
<evidence type="ECO:0000313" key="40">
    <source>
        <dbReference type="EMBL" id="HAB8399568.1"/>
    </source>
</evidence>
<reference evidence="46 73" key="4">
    <citation type="submission" date="2018-04" db="EMBL/GenBank/DDBJ databases">
        <title>Genome Analysis of a Prevalent Clone of Listeria monocytogenes Sequence Type 87 in China.</title>
        <authorList>
            <person name="Wang Y."/>
        </authorList>
    </citation>
    <scope>NUCLEOTIDE SEQUENCE [LARGE SCALE GENOMIC DNA]</scope>
    <source>
        <strain evidence="46 73">ICDC_LM1523</strain>
    </source>
</reference>
<evidence type="ECO:0000313" key="20">
    <source>
        <dbReference type="EMBL" id="EAG4461301.1"/>
    </source>
</evidence>
<dbReference type="RefSeq" id="WP_003724402.1">
    <property type="nucleotide sequence ID" value="NC_021824.1"/>
</dbReference>
<dbReference type="AlphaFoldDB" id="A0A2Z5C307"/>